<keyword evidence="4" id="KW-0813">Transport</keyword>
<comment type="subcellular location">
    <subcellularLocation>
        <location evidence="2">Cytoplasm</location>
    </subcellularLocation>
    <subcellularLocation>
        <location evidence="1">Endosome membrane</location>
        <topology evidence="1">Peripheral membrane protein</topology>
    </subcellularLocation>
</comment>
<dbReference type="OrthoDB" id="283883at2759"/>
<evidence type="ECO:0000256" key="2">
    <source>
        <dbReference type="ARBA" id="ARBA00004496"/>
    </source>
</evidence>
<evidence type="ECO:0000256" key="7">
    <source>
        <dbReference type="ARBA" id="ARBA00022927"/>
    </source>
</evidence>
<dbReference type="GO" id="GO:0000814">
    <property type="term" value="C:ESCRT II complex"/>
    <property type="evidence" value="ECO:0007669"/>
    <property type="project" value="InterPro"/>
</dbReference>
<dbReference type="Pfam" id="PF04157">
    <property type="entry name" value="EAP30"/>
    <property type="match status" value="2"/>
</dbReference>
<comment type="caution">
    <text evidence="9">The sequence shown here is derived from an EMBL/GenBank/DDBJ whole genome shotgun (WGS) entry which is preliminary data.</text>
</comment>
<sequence length="179" mass="21122">MERKAAELAETQRKNASLLQDQLEIFKSNLHQFARKYAKEIRTDPRFRMQFQRMCQIAGVDPLVYKDKDKGKHSNEIIEDDIKRAIKQLQPLGGGYQVITLGSRKMVQSAPREMNKDQTNLLVLAQDNGYFTVRLVEEKYRWNHDRIQNSLDAMLRDGLVWLDDQIRPNQYWVPAYFFS</sequence>
<dbReference type="EMBL" id="JANBPU010000233">
    <property type="protein sequence ID" value="KAJ1913868.1"/>
    <property type="molecule type" value="Genomic_DNA"/>
</dbReference>
<keyword evidence="7" id="KW-0653">Protein transport</keyword>
<dbReference type="FunFam" id="1.10.10.10:FF:000397">
    <property type="entry name" value="Vacuolar-sorting protein SNF8"/>
    <property type="match status" value="1"/>
</dbReference>
<dbReference type="PANTHER" id="PTHR12806:SF0">
    <property type="entry name" value="VACUOLAR-SORTING PROTEIN SNF8"/>
    <property type="match status" value="1"/>
</dbReference>
<accession>A0A9W7ZW77</accession>
<dbReference type="Gene3D" id="1.10.10.10">
    <property type="entry name" value="Winged helix-like DNA-binding domain superfamily/Winged helix DNA-binding domain"/>
    <property type="match status" value="1"/>
</dbReference>
<evidence type="ECO:0000256" key="8">
    <source>
        <dbReference type="ARBA" id="ARBA00023136"/>
    </source>
</evidence>
<reference evidence="9" key="1">
    <citation type="submission" date="2022-07" db="EMBL/GenBank/DDBJ databases">
        <title>Phylogenomic reconstructions and comparative analyses of Kickxellomycotina fungi.</title>
        <authorList>
            <person name="Reynolds N.K."/>
            <person name="Stajich J.E."/>
            <person name="Barry K."/>
            <person name="Grigoriev I.V."/>
            <person name="Crous P."/>
            <person name="Smith M.E."/>
        </authorList>
    </citation>
    <scope>NUCLEOTIDE SEQUENCE</scope>
    <source>
        <strain evidence="9">NBRC 100468</strain>
    </source>
</reference>
<comment type="similarity">
    <text evidence="3">Belongs to the SNF8 family.</text>
</comment>
<keyword evidence="8" id="KW-0472">Membrane</keyword>
<keyword evidence="6" id="KW-0967">Endosome</keyword>
<evidence type="ECO:0000256" key="6">
    <source>
        <dbReference type="ARBA" id="ARBA00022753"/>
    </source>
</evidence>
<evidence type="ECO:0000256" key="3">
    <source>
        <dbReference type="ARBA" id="ARBA00009834"/>
    </source>
</evidence>
<evidence type="ECO:0000313" key="10">
    <source>
        <dbReference type="Proteomes" id="UP001150538"/>
    </source>
</evidence>
<dbReference type="AlphaFoldDB" id="A0A9W7ZW77"/>
<dbReference type="SUPFAM" id="SSF46785">
    <property type="entry name" value="Winged helix' DNA-binding domain"/>
    <property type="match status" value="2"/>
</dbReference>
<evidence type="ECO:0000256" key="4">
    <source>
        <dbReference type="ARBA" id="ARBA00022448"/>
    </source>
</evidence>
<dbReference type="Gene3D" id="6.10.140.180">
    <property type="match status" value="1"/>
</dbReference>
<keyword evidence="5" id="KW-0963">Cytoplasm</keyword>
<dbReference type="InterPro" id="IPR016689">
    <property type="entry name" value="ESCRT-2_cplx_Snf8"/>
</dbReference>
<keyword evidence="10" id="KW-1185">Reference proteome</keyword>
<gene>
    <name evidence="9" type="primary">dot2</name>
    <name evidence="9" type="ORF">H4219_005026</name>
</gene>
<dbReference type="InterPro" id="IPR036388">
    <property type="entry name" value="WH-like_DNA-bd_sf"/>
</dbReference>
<organism evidence="9 10">
    <name type="scientific">Mycoemilia scoparia</name>
    <dbReference type="NCBI Taxonomy" id="417184"/>
    <lineage>
        <taxon>Eukaryota</taxon>
        <taxon>Fungi</taxon>
        <taxon>Fungi incertae sedis</taxon>
        <taxon>Zoopagomycota</taxon>
        <taxon>Kickxellomycotina</taxon>
        <taxon>Kickxellomycetes</taxon>
        <taxon>Kickxellales</taxon>
        <taxon>Kickxellaceae</taxon>
        <taxon>Mycoemilia</taxon>
    </lineage>
</organism>
<evidence type="ECO:0000256" key="1">
    <source>
        <dbReference type="ARBA" id="ARBA00004481"/>
    </source>
</evidence>
<dbReference type="InterPro" id="IPR036390">
    <property type="entry name" value="WH_DNA-bd_sf"/>
</dbReference>
<evidence type="ECO:0000256" key="5">
    <source>
        <dbReference type="ARBA" id="ARBA00022490"/>
    </source>
</evidence>
<protein>
    <submittedName>
        <fullName evidence="9">ESCRT II complex subunit Dot2</fullName>
    </submittedName>
</protein>
<dbReference type="Proteomes" id="UP001150538">
    <property type="component" value="Unassembled WGS sequence"/>
</dbReference>
<dbReference type="PANTHER" id="PTHR12806">
    <property type="entry name" value="EAP30 SUBUNIT OF ELL COMPLEX"/>
    <property type="match status" value="1"/>
</dbReference>
<name>A0A9W7ZW77_9FUNG</name>
<evidence type="ECO:0000313" key="9">
    <source>
        <dbReference type="EMBL" id="KAJ1913868.1"/>
    </source>
</evidence>
<dbReference type="InterPro" id="IPR040608">
    <property type="entry name" value="Snf8/Vps36"/>
</dbReference>
<proteinExistence type="inferred from homology"/>
<dbReference type="GO" id="GO:0043328">
    <property type="term" value="P:protein transport to vacuole involved in ubiquitin-dependent protein catabolic process via the multivesicular body sorting pathway"/>
    <property type="evidence" value="ECO:0007669"/>
    <property type="project" value="TreeGrafter"/>
</dbReference>